<feature type="region of interest" description="Disordered" evidence="1">
    <location>
        <begin position="249"/>
        <end position="273"/>
    </location>
</feature>
<protein>
    <submittedName>
        <fullName evidence="2">Uncharacterized protein</fullName>
    </submittedName>
</protein>
<reference evidence="2" key="1">
    <citation type="submission" date="2023-06" db="EMBL/GenBank/DDBJ databases">
        <title>Genome-scale phylogeny and comparative genomics of the fungal order Sordariales.</title>
        <authorList>
            <consortium name="Lawrence Berkeley National Laboratory"/>
            <person name="Hensen N."/>
            <person name="Bonometti L."/>
            <person name="Westerberg I."/>
            <person name="Brannstrom I.O."/>
            <person name="Guillou S."/>
            <person name="Cros-Aarteil S."/>
            <person name="Calhoun S."/>
            <person name="Haridas S."/>
            <person name="Kuo A."/>
            <person name="Mondo S."/>
            <person name="Pangilinan J."/>
            <person name="Riley R."/>
            <person name="Labutti K."/>
            <person name="Andreopoulos B."/>
            <person name="Lipzen A."/>
            <person name="Chen C."/>
            <person name="Yanf M."/>
            <person name="Daum C."/>
            <person name="Ng V."/>
            <person name="Clum A."/>
            <person name="Steindorff A."/>
            <person name="Ohm R."/>
            <person name="Martin F."/>
            <person name="Silar P."/>
            <person name="Natvig D."/>
            <person name="Lalanne C."/>
            <person name="Gautier V."/>
            <person name="Ament-Velasquez S.L."/>
            <person name="Kruys A."/>
            <person name="Hutchinson M.I."/>
            <person name="Powell A.J."/>
            <person name="Barry K."/>
            <person name="Miller A.N."/>
            <person name="Grigoriev I.V."/>
            <person name="Debuchy R."/>
            <person name="Gladieux P."/>
            <person name="Thoren M.H."/>
            <person name="Johannesson H."/>
        </authorList>
    </citation>
    <scope>NUCLEOTIDE SEQUENCE</scope>
    <source>
        <strain evidence="2">CBS 540.89</strain>
    </source>
</reference>
<feature type="compositionally biased region" description="Basic and acidic residues" evidence="1">
    <location>
        <begin position="251"/>
        <end position="270"/>
    </location>
</feature>
<dbReference type="Proteomes" id="UP001172159">
    <property type="component" value="Unassembled WGS sequence"/>
</dbReference>
<evidence type="ECO:0000313" key="2">
    <source>
        <dbReference type="EMBL" id="KAK0735500.1"/>
    </source>
</evidence>
<organism evidence="2 3">
    <name type="scientific">Apiosordaria backusii</name>
    <dbReference type="NCBI Taxonomy" id="314023"/>
    <lineage>
        <taxon>Eukaryota</taxon>
        <taxon>Fungi</taxon>
        <taxon>Dikarya</taxon>
        <taxon>Ascomycota</taxon>
        <taxon>Pezizomycotina</taxon>
        <taxon>Sordariomycetes</taxon>
        <taxon>Sordariomycetidae</taxon>
        <taxon>Sordariales</taxon>
        <taxon>Lasiosphaeriaceae</taxon>
        <taxon>Apiosordaria</taxon>
    </lineage>
</organism>
<keyword evidence="3" id="KW-1185">Reference proteome</keyword>
<evidence type="ECO:0000256" key="1">
    <source>
        <dbReference type="SAM" id="MobiDB-lite"/>
    </source>
</evidence>
<feature type="region of interest" description="Disordered" evidence="1">
    <location>
        <begin position="1"/>
        <end position="24"/>
    </location>
</feature>
<sequence>MAAPDQLAMCQRSETDGHEEVAVKSENVETKPVSAVLRFLPLLRNPSPTCSCDIWPEISKHHKLLHIVIRAAHSHPDVLERLKEELAVADNRIRLFDSYNAELILDPRYWKDTHGNFNRFHPWAQTINRIIQHDIVEQLGANSHFEDKISAIETLTEILRLILTAKSPVGDIVREKAPQFRWDLSILSVLNLCSIEERGYLRSWEDQLVELVDLASEQGPDLLVKDLQYTLDTFRSETCVAEQDSLISPSVKEKEEEHAVEKEESEHAVEREEEENCWEVVLDFEE</sequence>
<name>A0AA40ED16_9PEZI</name>
<accession>A0AA40ED16</accession>
<proteinExistence type="predicted"/>
<dbReference type="EMBL" id="JAUKTV010000007">
    <property type="protein sequence ID" value="KAK0735500.1"/>
    <property type="molecule type" value="Genomic_DNA"/>
</dbReference>
<gene>
    <name evidence="2" type="ORF">B0T21DRAFT_412121</name>
</gene>
<feature type="compositionally biased region" description="Basic and acidic residues" evidence="1">
    <location>
        <begin position="13"/>
        <end position="24"/>
    </location>
</feature>
<evidence type="ECO:0000313" key="3">
    <source>
        <dbReference type="Proteomes" id="UP001172159"/>
    </source>
</evidence>
<dbReference type="AlphaFoldDB" id="A0AA40ED16"/>
<comment type="caution">
    <text evidence="2">The sequence shown here is derived from an EMBL/GenBank/DDBJ whole genome shotgun (WGS) entry which is preliminary data.</text>
</comment>